<comment type="caution">
    <text evidence="10">The sequence shown here is derived from an EMBL/GenBank/DDBJ whole genome shotgun (WGS) entry which is preliminary data.</text>
</comment>
<evidence type="ECO:0000256" key="4">
    <source>
        <dbReference type="ARBA" id="ARBA00022797"/>
    </source>
</evidence>
<proteinExistence type="inferred from homology"/>
<gene>
    <name evidence="10" type="ORF">LJ655_11345</name>
</gene>
<name>A0ABS8KCI2_9BURK</name>
<dbReference type="InterPro" id="IPR037523">
    <property type="entry name" value="VOC_core"/>
</dbReference>
<dbReference type="InterPro" id="IPR029068">
    <property type="entry name" value="Glyas_Bleomycin-R_OHBP_Dase"/>
</dbReference>
<evidence type="ECO:0000256" key="6">
    <source>
        <dbReference type="ARBA" id="ARBA00023002"/>
    </source>
</evidence>
<protein>
    <submittedName>
        <fullName evidence="10">VOC family protein</fullName>
    </submittedName>
</protein>
<dbReference type="EMBL" id="JAJITC010000005">
    <property type="protein sequence ID" value="MCC8402476.1"/>
    <property type="molecule type" value="Genomic_DNA"/>
</dbReference>
<dbReference type="Pfam" id="PF22632">
    <property type="entry name" value="BphC_D1"/>
    <property type="match status" value="1"/>
</dbReference>
<dbReference type="InterPro" id="IPR000486">
    <property type="entry name" value="Xdiol_ring_cleave_dOase_1/2"/>
</dbReference>
<dbReference type="Gene3D" id="3.10.180.10">
    <property type="entry name" value="2,3-Dihydroxybiphenyl 1,2-Dioxygenase, domain 1"/>
    <property type="match status" value="2"/>
</dbReference>
<evidence type="ECO:0000256" key="1">
    <source>
        <dbReference type="ARBA" id="ARBA00001954"/>
    </source>
</evidence>
<keyword evidence="5 8" id="KW-0223">Dioxygenase</keyword>
<keyword evidence="11" id="KW-1185">Reference proteome</keyword>
<sequence length="337" mass="37508">MATIATAASSAAAPNTLFGRVRMGYLLAESARLEEWAKFTAEGLGLHVDIPRQDVVACRIDSHQRRLIVREGAAEDAIAIGWQLDDEAALELALARLAGRGICVRAGSAEAAALRGVERFWFFAGPKKLRTELFTNAVISDQPLRMKASGFVTGAAGMGHVAVTTRQPEVMQAFFKNVFDARLSDEIEDKIDGLNLDFAFLRFNERHHSFATASTRGVRLNPLRTQIHHMNLQCASLDDVTEAFLRCRAMGYPIANTIGQHPNDRELSFYVQTPSGFEIELGWNPLVVDERTWRTTTYQGVSLWGHRPENLSLRVRLGRFRHGIASLMQPEFTVRGE</sequence>
<accession>A0ABS8KCI2</accession>
<evidence type="ECO:0000313" key="10">
    <source>
        <dbReference type="EMBL" id="MCC8402476.1"/>
    </source>
</evidence>
<dbReference type="InterPro" id="IPR004360">
    <property type="entry name" value="Glyas_Fos-R_dOase_dom"/>
</dbReference>
<evidence type="ECO:0000256" key="2">
    <source>
        <dbReference type="ARBA" id="ARBA00008784"/>
    </source>
</evidence>
<dbReference type="SUPFAM" id="SSF54593">
    <property type="entry name" value="Glyoxalase/Bleomycin resistance protein/Dihydroxybiphenyl dioxygenase"/>
    <property type="match status" value="2"/>
</dbReference>
<evidence type="ECO:0000256" key="3">
    <source>
        <dbReference type="ARBA" id="ARBA00022723"/>
    </source>
</evidence>
<keyword evidence="6 8" id="KW-0560">Oxidoreductase</keyword>
<keyword evidence="4 8" id="KW-0058">Aromatic hydrocarbons catabolism</keyword>
<dbReference type="CDD" id="cd07237">
    <property type="entry name" value="BphC1-RGP6_C_like"/>
    <property type="match status" value="1"/>
</dbReference>
<comment type="cofactor">
    <cofactor evidence="1 8">
        <name>Fe(2+)</name>
        <dbReference type="ChEBI" id="CHEBI:29033"/>
    </cofactor>
</comment>
<evidence type="ECO:0000313" key="11">
    <source>
        <dbReference type="Proteomes" id="UP001430614"/>
    </source>
</evidence>
<keyword evidence="7 8" id="KW-0408">Iron</keyword>
<evidence type="ECO:0000256" key="7">
    <source>
        <dbReference type="ARBA" id="ARBA00023004"/>
    </source>
</evidence>
<dbReference type="Pfam" id="PF00903">
    <property type="entry name" value="Glyoxalase"/>
    <property type="match status" value="1"/>
</dbReference>
<organism evidence="10 11">
    <name type="scientific">Paraburkholderia translucens</name>
    <dbReference type="NCBI Taxonomy" id="2886945"/>
    <lineage>
        <taxon>Bacteria</taxon>
        <taxon>Pseudomonadati</taxon>
        <taxon>Pseudomonadota</taxon>
        <taxon>Betaproteobacteria</taxon>
        <taxon>Burkholderiales</taxon>
        <taxon>Burkholderiaceae</taxon>
        <taxon>Paraburkholderia</taxon>
    </lineage>
</organism>
<keyword evidence="3" id="KW-0479">Metal-binding</keyword>
<dbReference type="PROSITE" id="PS00082">
    <property type="entry name" value="EXTRADIOL_DIOXYGENAS"/>
    <property type="match status" value="1"/>
</dbReference>
<evidence type="ECO:0000259" key="9">
    <source>
        <dbReference type="PROSITE" id="PS51819"/>
    </source>
</evidence>
<evidence type="ECO:0000256" key="5">
    <source>
        <dbReference type="ARBA" id="ARBA00022964"/>
    </source>
</evidence>
<evidence type="ECO:0000256" key="8">
    <source>
        <dbReference type="RuleBase" id="RU000683"/>
    </source>
</evidence>
<comment type="similarity">
    <text evidence="2 8">Belongs to the extradiol ring-cleavage dioxygenase family.</text>
</comment>
<dbReference type="Proteomes" id="UP001430614">
    <property type="component" value="Unassembled WGS sequence"/>
</dbReference>
<reference evidence="10 11" key="1">
    <citation type="submission" date="2021-11" db="EMBL/GenBank/DDBJ databases">
        <authorList>
            <person name="Oh E.-T."/>
            <person name="Kim S.-B."/>
        </authorList>
    </citation>
    <scope>NUCLEOTIDE SEQUENCE [LARGE SCALE GENOMIC DNA]</scope>
    <source>
        <strain evidence="10 11">MMS20-SJTN17</strain>
    </source>
</reference>
<feature type="domain" description="VOC" evidence="9">
    <location>
        <begin position="157"/>
        <end position="284"/>
    </location>
</feature>
<dbReference type="RefSeq" id="WP_230561332.1">
    <property type="nucleotide sequence ID" value="NZ_JAJITC010000005.1"/>
</dbReference>
<dbReference type="PROSITE" id="PS51819">
    <property type="entry name" value="VOC"/>
    <property type="match status" value="1"/>
</dbReference>